<dbReference type="Proteomes" id="UP000829398">
    <property type="component" value="Chromosome 8"/>
</dbReference>
<name>A0ACB8IR22_CITSI</name>
<keyword evidence="2" id="KW-1185">Reference proteome</keyword>
<comment type="caution">
    <text evidence="1">The sequence shown here is derived from an EMBL/GenBank/DDBJ whole genome shotgun (WGS) entry which is preliminary data.</text>
</comment>
<reference evidence="2" key="1">
    <citation type="journal article" date="2023" name="Hortic. Res.">
        <title>A chromosome-level phased genome enabling allele-level studies in sweet orange: a case study on citrus Huanglongbing tolerance.</title>
        <authorList>
            <person name="Wu B."/>
            <person name="Yu Q."/>
            <person name="Deng Z."/>
            <person name="Duan Y."/>
            <person name="Luo F."/>
            <person name="Gmitter F. Jr."/>
        </authorList>
    </citation>
    <scope>NUCLEOTIDE SEQUENCE [LARGE SCALE GENOMIC DNA]</scope>
    <source>
        <strain evidence="2">cv. Valencia</strain>
    </source>
</reference>
<organism evidence="1 2">
    <name type="scientific">Citrus sinensis</name>
    <name type="common">Sweet orange</name>
    <name type="synonym">Citrus aurantium var. sinensis</name>
    <dbReference type="NCBI Taxonomy" id="2711"/>
    <lineage>
        <taxon>Eukaryota</taxon>
        <taxon>Viridiplantae</taxon>
        <taxon>Streptophyta</taxon>
        <taxon>Embryophyta</taxon>
        <taxon>Tracheophyta</taxon>
        <taxon>Spermatophyta</taxon>
        <taxon>Magnoliopsida</taxon>
        <taxon>eudicotyledons</taxon>
        <taxon>Gunneridae</taxon>
        <taxon>Pentapetalae</taxon>
        <taxon>rosids</taxon>
        <taxon>malvids</taxon>
        <taxon>Sapindales</taxon>
        <taxon>Rutaceae</taxon>
        <taxon>Aurantioideae</taxon>
        <taxon>Citrus</taxon>
    </lineage>
</organism>
<accession>A0ACB8IR22</accession>
<protein>
    <submittedName>
        <fullName evidence="1">F-box protein CPR1</fullName>
    </submittedName>
</protein>
<sequence length="263" mass="30106">MASLLQDVMTEILSRLPVNPLLRFSDIKIFGYCNGLFAVKTRPKSKEIALWNPSTRKHRILAKCYSDDNGSHECVNGLGYDAASDDYKLVKNLQPGDDEFIGLCFALAGLHSSDPEVAKYDLMVAFDPKSEELYQVPLPPVEDDGYFDEVDDFRGCLCLTRDYDMYEYNYQGPFGTWMMKEYGVMESWTQSLTSFSSSTNPLPFVKPLTRGDNFSRWDEIGTYIYPIKKFRDGSKTLFYPTCIYGTRVRLANFQRIPSHLGRD</sequence>
<dbReference type="EMBL" id="CM039177">
    <property type="protein sequence ID" value="KAH9699679.1"/>
    <property type="molecule type" value="Genomic_DNA"/>
</dbReference>
<gene>
    <name evidence="1" type="ORF">KPL71_024457</name>
</gene>
<evidence type="ECO:0000313" key="2">
    <source>
        <dbReference type="Proteomes" id="UP000829398"/>
    </source>
</evidence>
<proteinExistence type="predicted"/>
<evidence type="ECO:0000313" key="1">
    <source>
        <dbReference type="EMBL" id="KAH9699679.1"/>
    </source>
</evidence>